<reference evidence="1" key="1">
    <citation type="journal article" date="2022" name="IScience">
        <title>Evolution of zygomycete secretomes and the origins of terrestrial fungal ecologies.</title>
        <authorList>
            <person name="Chang Y."/>
            <person name="Wang Y."/>
            <person name="Mondo S."/>
            <person name="Ahrendt S."/>
            <person name="Andreopoulos W."/>
            <person name="Barry K."/>
            <person name="Beard J."/>
            <person name="Benny G.L."/>
            <person name="Blankenship S."/>
            <person name="Bonito G."/>
            <person name="Cuomo C."/>
            <person name="Desiro A."/>
            <person name="Gervers K.A."/>
            <person name="Hundley H."/>
            <person name="Kuo A."/>
            <person name="LaButti K."/>
            <person name="Lang B.F."/>
            <person name="Lipzen A."/>
            <person name="O'Donnell K."/>
            <person name="Pangilinan J."/>
            <person name="Reynolds N."/>
            <person name="Sandor L."/>
            <person name="Smith M.E."/>
            <person name="Tsang A."/>
            <person name="Grigoriev I.V."/>
            <person name="Stajich J.E."/>
            <person name="Spatafora J.W."/>
        </authorList>
    </citation>
    <scope>NUCLEOTIDE SEQUENCE</scope>
    <source>
        <strain evidence="1">RSA 2281</strain>
    </source>
</reference>
<name>A0AAD5PHA7_9FUNG</name>
<reference evidence="1" key="2">
    <citation type="submission" date="2023-02" db="EMBL/GenBank/DDBJ databases">
        <authorList>
            <consortium name="DOE Joint Genome Institute"/>
            <person name="Mondo S.J."/>
            <person name="Chang Y."/>
            <person name="Wang Y."/>
            <person name="Ahrendt S."/>
            <person name="Andreopoulos W."/>
            <person name="Barry K."/>
            <person name="Beard J."/>
            <person name="Benny G.L."/>
            <person name="Blankenship S."/>
            <person name="Bonito G."/>
            <person name="Cuomo C."/>
            <person name="Desiro A."/>
            <person name="Gervers K.A."/>
            <person name="Hundley H."/>
            <person name="Kuo A."/>
            <person name="LaButti K."/>
            <person name="Lang B.F."/>
            <person name="Lipzen A."/>
            <person name="O'Donnell K."/>
            <person name="Pangilinan J."/>
            <person name="Reynolds N."/>
            <person name="Sandor L."/>
            <person name="Smith M.W."/>
            <person name="Tsang A."/>
            <person name="Grigoriev I.V."/>
            <person name="Stajich J.E."/>
            <person name="Spatafora J.W."/>
        </authorList>
    </citation>
    <scope>NUCLEOTIDE SEQUENCE</scope>
    <source>
        <strain evidence="1">RSA 2281</strain>
    </source>
</reference>
<evidence type="ECO:0000313" key="2">
    <source>
        <dbReference type="Proteomes" id="UP001209540"/>
    </source>
</evidence>
<evidence type="ECO:0000313" key="1">
    <source>
        <dbReference type="EMBL" id="KAI9271599.1"/>
    </source>
</evidence>
<dbReference type="AlphaFoldDB" id="A0AAD5PHA7"/>
<gene>
    <name evidence="1" type="ORF">BDA99DRAFT_534087</name>
</gene>
<dbReference type="EMBL" id="JAIXMP010000006">
    <property type="protein sequence ID" value="KAI9271599.1"/>
    <property type="molecule type" value="Genomic_DNA"/>
</dbReference>
<protein>
    <submittedName>
        <fullName evidence="1">Uncharacterized protein</fullName>
    </submittedName>
</protein>
<proteinExistence type="predicted"/>
<comment type="caution">
    <text evidence="1">The sequence shown here is derived from an EMBL/GenBank/DDBJ whole genome shotgun (WGS) entry which is preliminary data.</text>
</comment>
<sequence>MMDFNGSKYAFFKNFLSNERKEGQSDGFYWVFVLFFNLNKGKREGSIKWETFGTVMQQKKDIVISGIHGIIAAVTSTPEELAQEQPQPKQSSISLPSCPTGHLPPVELPPNRFQSLEEPMSYAAAWITLQNYVPEENKFDYMPVIVLHAQPAWKSSTALEHKFLISKFKEIVKKNGCFGEFGFYVVAWLQQRQ</sequence>
<organism evidence="1 2">
    <name type="scientific">Phascolomyces articulosus</name>
    <dbReference type="NCBI Taxonomy" id="60185"/>
    <lineage>
        <taxon>Eukaryota</taxon>
        <taxon>Fungi</taxon>
        <taxon>Fungi incertae sedis</taxon>
        <taxon>Mucoromycota</taxon>
        <taxon>Mucoromycotina</taxon>
        <taxon>Mucoromycetes</taxon>
        <taxon>Mucorales</taxon>
        <taxon>Lichtheimiaceae</taxon>
        <taxon>Phascolomyces</taxon>
    </lineage>
</organism>
<accession>A0AAD5PHA7</accession>
<dbReference type="Proteomes" id="UP001209540">
    <property type="component" value="Unassembled WGS sequence"/>
</dbReference>
<keyword evidence="2" id="KW-1185">Reference proteome</keyword>